<evidence type="ECO:0000313" key="2">
    <source>
        <dbReference type="Proteomes" id="UP001151133"/>
    </source>
</evidence>
<protein>
    <submittedName>
        <fullName evidence="1">Uncharacterized protein</fullName>
    </submittedName>
</protein>
<proteinExistence type="predicted"/>
<evidence type="ECO:0000313" key="1">
    <source>
        <dbReference type="EMBL" id="MCV9930804.1"/>
    </source>
</evidence>
<organism evidence="1 2">
    <name type="scientific">Flavobacterium frigoritolerans</name>
    <dbReference type="NCBI Taxonomy" id="2987686"/>
    <lineage>
        <taxon>Bacteria</taxon>
        <taxon>Pseudomonadati</taxon>
        <taxon>Bacteroidota</taxon>
        <taxon>Flavobacteriia</taxon>
        <taxon>Flavobacteriales</taxon>
        <taxon>Flavobacteriaceae</taxon>
        <taxon>Flavobacterium</taxon>
    </lineage>
</organism>
<name>A0A9X2ZGQ1_9FLAO</name>
<dbReference type="EMBL" id="JAOZEV010000001">
    <property type="protein sequence ID" value="MCV9930804.1"/>
    <property type="molecule type" value="Genomic_DNA"/>
</dbReference>
<dbReference type="RefSeq" id="WP_264285208.1">
    <property type="nucleotide sequence ID" value="NZ_JAOZEV010000001.1"/>
</dbReference>
<accession>A0A9X2ZGQ1</accession>
<sequence>METNETKTLEHLRKLTALHFQTLKPANDKSKAYIAQIKFVNYYDLGCVITDMLKLCILALDEETHKFSEKNKNESINVSLILETVLHLFPMDEFEFLSDVSEMVGGDS</sequence>
<dbReference type="AlphaFoldDB" id="A0A9X2ZGQ1"/>
<gene>
    <name evidence="1" type="ORF">OIU80_00785</name>
</gene>
<comment type="caution">
    <text evidence="1">The sequence shown here is derived from an EMBL/GenBank/DDBJ whole genome shotgun (WGS) entry which is preliminary data.</text>
</comment>
<dbReference type="Proteomes" id="UP001151133">
    <property type="component" value="Unassembled WGS sequence"/>
</dbReference>
<reference evidence="1" key="1">
    <citation type="submission" date="2022-10" db="EMBL/GenBank/DDBJ databases">
        <title>Two novel species of Flavobacterium.</title>
        <authorList>
            <person name="Liu Q."/>
            <person name="Xin Y.-H."/>
        </authorList>
    </citation>
    <scope>NUCLEOTIDE SEQUENCE</scope>
    <source>
        <strain evidence="1">LS1R47</strain>
    </source>
</reference>
<keyword evidence="2" id="KW-1185">Reference proteome</keyword>